<protein>
    <submittedName>
        <fullName evidence="1">Uncharacterized protein</fullName>
    </submittedName>
</protein>
<accession>A0ABS9MJP6</accession>
<evidence type="ECO:0000313" key="2">
    <source>
        <dbReference type="Proteomes" id="UP001298681"/>
    </source>
</evidence>
<evidence type="ECO:0000313" key="1">
    <source>
        <dbReference type="EMBL" id="MCG4611033.1"/>
    </source>
</evidence>
<dbReference type="EMBL" id="JAKNHQ010000010">
    <property type="protein sequence ID" value="MCG4611033.1"/>
    <property type="molecule type" value="Genomic_DNA"/>
</dbReference>
<sequence>MERLTKRELPESPWRVEPAAVERTEFGYSGTAIERLAKFEDILEAVLEEQGRLGPKLEQMRIDGKTHSYQFKEMMGKKLMNAHLLALFKTHGIMD</sequence>
<organism evidence="1 2">
    <name type="scientific">Anaeromassilibacillus senegalensis</name>
    <dbReference type="NCBI Taxonomy" id="1673717"/>
    <lineage>
        <taxon>Bacteria</taxon>
        <taxon>Bacillati</taxon>
        <taxon>Bacillota</taxon>
        <taxon>Clostridia</taxon>
        <taxon>Eubacteriales</taxon>
        <taxon>Acutalibacteraceae</taxon>
        <taxon>Anaeromassilibacillus</taxon>
    </lineage>
</organism>
<proteinExistence type="predicted"/>
<comment type="caution">
    <text evidence="1">The sequence shown here is derived from an EMBL/GenBank/DDBJ whole genome shotgun (WGS) entry which is preliminary data.</text>
</comment>
<reference evidence="1 2" key="1">
    <citation type="submission" date="2022-01" db="EMBL/GenBank/DDBJ databases">
        <title>Collection of gut derived symbiotic bacterial strains cultured from healthy donors.</title>
        <authorList>
            <person name="Lin H."/>
            <person name="Kohout C."/>
            <person name="Waligurski E."/>
            <person name="Pamer E.G."/>
        </authorList>
    </citation>
    <scope>NUCLEOTIDE SEQUENCE [LARGE SCALE GENOMIC DNA]</scope>
    <source>
        <strain evidence="1 2">DFI.7.58</strain>
    </source>
</reference>
<name>A0ABS9MJP6_9FIRM</name>
<keyword evidence="2" id="KW-1185">Reference proteome</keyword>
<dbReference type="RefSeq" id="WP_087228846.1">
    <property type="nucleotide sequence ID" value="NZ_JAKNHQ010000010.1"/>
</dbReference>
<dbReference type="Proteomes" id="UP001298681">
    <property type="component" value="Unassembled WGS sequence"/>
</dbReference>
<gene>
    <name evidence="1" type="ORF">L0P57_08815</name>
</gene>